<accession>A0A8X6YDZ8</accession>
<dbReference type="EMBL" id="BMAV01017449">
    <property type="protein sequence ID" value="GFY69105.1"/>
    <property type="molecule type" value="Genomic_DNA"/>
</dbReference>
<dbReference type="AlphaFoldDB" id="A0A8X6YDZ8"/>
<keyword evidence="2" id="KW-1185">Reference proteome</keyword>
<organism evidence="1 2">
    <name type="scientific">Trichonephila inaurata madagascariensis</name>
    <dbReference type="NCBI Taxonomy" id="2747483"/>
    <lineage>
        <taxon>Eukaryota</taxon>
        <taxon>Metazoa</taxon>
        <taxon>Ecdysozoa</taxon>
        <taxon>Arthropoda</taxon>
        <taxon>Chelicerata</taxon>
        <taxon>Arachnida</taxon>
        <taxon>Araneae</taxon>
        <taxon>Araneomorphae</taxon>
        <taxon>Entelegynae</taxon>
        <taxon>Araneoidea</taxon>
        <taxon>Nephilidae</taxon>
        <taxon>Trichonephila</taxon>
        <taxon>Trichonephila inaurata</taxon>
    </lineage>
</organism>
<gene>
    <name evidence="1" type="ORF">TNIN_25781</name>
</gene>
<sequence length="146" mass="16711">MKTTVTSLHRNVFQGRDLKIRENCSPTETEKRGLLKIELKKFAWRQTKDFLAFWRIRGETLLVQIYVRELLSLVMKNAVSGRTKTDLPALHGEAWKLRSLEEALDEHKKYGDLQASLVGPALPEEILSGLGKKNGILKQTLKDRVL</sequence>
<protein>
    <submittedName>
        <fullName evidence="1">Uncharacterized protein</fullName>
    </submittedName>
</protein>
<evidence type="ECO:0000313" key="1">
    <source>
        <dbReference type="EMBL" id="GFY69105.1"/>
    </source>
</evidence>
<dbReference type="Proteomes" id="UP000886998">
    <property type="component" value="Unassembled WGS sequence"/>
</dbReference>
<comment type="caution">
    <text evidence="1">The sequence shown here is derived from an EMBL/GenBank/DDBJ whole genome shotgun (WGS) entry which is preliminary data.</text>
</comment>
<reference evidence="1" key="1">
    <citation type="submission" date="2020-08" db="EMBL/GenBank/DDBJ databases">
        <title>Multicomponent nature underlies the extraordinary mechanical properties of spider dragline silk.</title>
        <authorList>
            <person name="Kono N."/>
            <person name="Nakamura H."/>
            <person name="Mori M."/>
            <person name="Yoshida Y."/>
            <person name="Ohtoshi R."/>
            <person name="Malay A.D."/>
            <person name="Moran D.A.P."/>
            <person name="Tomita M."/>
            <person name="Numata K."/>
            <person name="Arakawa K."/>
        </authorList>
    </citation>
    <scope>NUCLEOTIDE SEQUENCE</scope>
</reference>
<evidence type="ECO:0000313" key="2">
    <source>
        <dbReference type="Proteomes" id="UP000886998"/>
    </source>
</evidence>
<proteinExistence type="predicted"/>
<name>A0A8X6YDZ8_9ARAC</name>
<dbReference type="OrthoDB" id="5967017at2759"/>